<reference evidence="3" key="1">
    <citation type="submission" date="2016-10" db="EMBL/GenBank/DDBJ databases">
        <authorList>
            <person name="Varghese N."/>
            <person name="Submissions S."/>
        </authorList>
    </citation>
    <scope>NUCLEOTIDE SEQUENCE [LARGE SCALE GENOMIC DNA]</scope>
    <source>
        <strain evidence="3">DSM 25329</strain>
    </source>
</reference>
<sequence>MYNTHLKSCRRLIDMLLFVVLMKLKVILFKEWIVTYKYHVTSPN</sequence>
<evidence type="ECO:0000313" key="2">
    <source>
        <dbReference type="EMBL" id="SDE98173.1"/>
    </source>
</evidence>
<dbReference type="EMBL" id="FNAN01000008">
    <property type="protein sequence ID" value="SDE98173.1"/>
    <property type="molecule type" value="Genomic_DNA"/>
</dbReference>
<dbReference type="AlphaFoldDB" id="A0A1G7HCZ2"/>
<evidence type="ECO:0000313" key="3">
    <source>
        <dbReference type="Proteomes" id="UP000198748"/>
    </source>
</evidence>
<name>A0A1G7HCZ2_9BACT</name>
<keyword evidence="1" id="KW-1133">Transmembrane helix</keyword>
<evidence type="ECO:0000256" key="1">
    <source>
        <dbReference type="SAM" id="Phobius"/>
    </source>
</evidence>
<keyword evidence="1" id="KW-0812">Transmembrane</keyword>
<accession>A0A1G7HCZ2</accession>
<organism evidence="2 3">
    <name type="scientific">Dyadobacter soli</name>
    <dbReference type="NCBI Taxonomy" id="659014"/>
    <lineage>
        <taxon>Bacteria</taxon>
        <taxon>Pseudomonadati</taxon>
        <taxon>Bacteroidota</taxon>
        <taxon>Cytophagia</taxon>
        <taxon>Cytophagales</taxon>
        <taxon>Spirosomataceae</taxon>
        <taxon>Dyadobacter</taxon>
    </lineage>
</organism>
<feature type="transmembrane region" description="Helical" evidence="1">
    <location>
        <begin position="12"/>
        <end position="29"/>
    </location>
</feature>
<protein>
    <submittedName>
        <fullName evidence="2">Uncharacterized protein</fullName>
    </submittedName>
</protein>
<gene>
    <name evidence="2" type="ORF">SAMN04487996_108115</name>
</gene>
<proteinExistence type="predicted"/>
<keyword evidence="3" id="KW-1185">Reference proteome</keyword>
<keyword evidence="1" id="KW-0472">Membrane</keyword>
<dbReference type="STRING" id="659014.SAMN04487996_108115"/>
<dbReference type="Proteomes" id="UP000198748">
    <property type="component" value="Unassembled WGS sequence"/>
</dbReference>